<organism evidence="1 2">
    <name type="scientific">Polysphondylium violaceum</name>
    <dbReference type="NCBI Taxonomy" id="133409"/>
    <lineage>
        <taxon>Eukaryota</taxon>
        <taxon>Amoebozoa</taxon>
        <taxon>Evosea</taxon>
        <taxon>Eumycetozoa</taxon>
        <taxon>Dictyostelia</taxon>
        <taxon>Dictyosteliales</taxon>
        <taxon>Dictyosteliaceae</taxon>
        <taxon>Polysphondylium</taxon>
    </lineage>
</organism>
<accession>A0A8J4PY44</accession>
<evidence type="ECO:0000313" key="2">
    <source>
        <dbReference type="Proteomes" id="UP000695562"/>
    </source>
</evidence>
<protein>
    <submittedName>
        <fullName evidence="1">Uncharacterized protein</fullName>
    </submittedName>
</protein>
<dbReference type="AlphaFoldDB" id="A0A8J4PY44"/>
<comment type="caution">
    <text evidence="1">The sequence shown here is derived from an EMBL/GenBank/DDBJ whole genome shotgun (WGS) entry which is preliminary data.</text>
</comment>
<dbReference type="Proteomes" id="UP000695562">
    <property type="component" value="Unassembled WGS sequence"/>
</dbReference>
<sequence length="703" mass="83636">MDKNTLLFFSIFRNKALFSFIKNIIQKNIRITFNFYKLPLHVIIKNKRYDYLEEKINRYIEWKKDPSTEWYLELEEVDIEPLFTVAHVIGYGRFIEIYNDFKSLFDKVFGKKYVELSLSDYSLFQFFYKQQQRHIIPTYFSLDQFFIDTFRINNIQVFEFIMEWLILKETKLPTDYRIRLFFKYLEEKPKEFILSFIKTLPNWISAYHNFDHSVFVSYIINLELLNMAKEYCKIIPKNQVYVREYGENPQSLKKKYLTFLEFFNHNPKYFSKYRTDPKDAFHQIYLTESTNLCSRECLDFAISIVGKEKLKLSPFPAMHISQQLTRAGDLDGVLLLHEMGLFQIRPEDFASTLPILKFFIEKYNYHPTSIGHLTTETFIGGVEYYDYIYEKFPSVQTHGDILYRIANSPADPGEVALYFIKRGKSYDPSLLRSALLNKNLSVFKSLWENKDYMSRGEHLLINYVFLIITREQQDFLEYFIQDPVLLEYLTDYVKKSGHTSIPYRQLEKLSKHYIKVGLKQPDPKKVIARCFSSKKVNPLLYGIKTSKYSPSELQTIISKTLDDDHFKEFSRCLSLILDTQPTPQDKSIKLFKMIFMAFKSWIITQFIEFLQSTYPTNGNAIKIENIDRHIFSISKYDVNNIESKLSCLSIPYKDYLASIGFIEMFKFQTNFDTKNKTESNDIPTDQDFTNNTDEIEYEFNTEQ</sequence>
<dbReference type="EMBL" id="AJWJ01000096">
    <property type="protein sequence ID" value="KAF2075530.1"/>
    <property type="molecule type" value="Genomic_DNA"/>
</dbReference>
<name>A0A8J4PY44_9MYCE</name>
<gene>
    <name evidence="1" type="ORF">CYY_003171</name>
</gene>
<reference evidence="1" key="1">
    <citation type="submission" date="2020-01" db="EMBL/GenBank/DDBJ databases">
        <title>Development of genomics and gene disruption for Polysphondylium violaceum indicates a role for the polyketide synthase stlB in stalk morphogenesis.</title>
        <authorList>
            <person name="Narita B."/>
            <person name="Kawabe Y."/>
            <person name="Kin K."/>
            <person name="Saito T."/>
            <person name="Gibbs R."/>
            <person name="Kuspa A."/>
            <person name="Muzny D."/>
            <person name="Queller D."/>
            <person name="Richards S."/>
            <person name="Strassman J."/>
            <person name="Sucgang R."/>
            <person name="Worley K."/>
            <person name="Schaap P."/>
        </authorList>
    </citation>
    <scope>NUCLEOTIDE SEQUENCE</scope>
    <source>
        <strain evidence="1">QSvi11</strain>
    </source>
</reference>
<keyword evidence="2" id="KW-1185">Reference proteome</keyword>
<evidence type="ECO:0000313" key="1">
    <source>
        <dbReference type="EMBL" id="KAF2075530.1"/>
    </source>
</evidence>
<proteinExistence type="predicted"/>